<name>A0AAV4BGP9_9GAST</name>
<dbReference type="InterPro" id="IPR044068">
    <property type="entry name" value="CB"/>
</dbReference>
<dbReference type="InterPro" id="IPR010998">
    <property type="entry name" value="Integrase_recombinase_N"/>
</dbReference>
<organism evidence="3 4">
    <name type="scientific">Plakobranchus ocellatus</name>
    <dbReference type="NCBI Taxonomy" id="259542"/>
    <lineage>
        <taxon>Eukaryota</taxon>
        <taxon>Metazoa</taxon>
        <taxon>Spiralia</taxon>
        <taxon>Lophotrochozoa</taxon>
        <taxon>Mollusca</taxon>
        <taxon>Gastropoda</taxon>
        <taxon>Heterobranchia</taxon>
        <taxon>Euthyneura</taxon>
        <taxon>Panpulmonata</taxon>
        <taxon>Sacoglossa</taxon>
        <taxon>Placobranchoidea</taxon>
        <taxon>Plakobranchidae</taxon>
        <taxon>Plakobranchus</taxon>
    </lineage>
</organism>
<dbReference type="GO" id="GO:0003677">
    <property type="term" value="F:DNA binding"/>
    <property type="evidence" value="ECO:0007669"/>
    <property type="project" value="UniProtKB-KW"/>
</dbReference>
<keyword evidence="3" id="KW-0695">RNA-directed DNA polymerase</keyword>
<dbReference type="PROSITE" id="PS51257">
    <property type="entry name" value="PROKAR_LIPOPROTEIN"/>
    <property type="match status" value="1"/>
</dbReference>
<protein>
    <submittedName>
        <fullName evidence="3">Reverse transcriptase</fullName>
    </submittedName>
</protein>
<keyword evidence="3" id="KW-0808">Transferase</keyword>
<keyword evidence="3" id="KW-0548">Nucleotidyltransferase</keyword>
<sequence>MITVRTLAQTVGTLIACFPAIEYGQLYHRHLEILKINSLKTVYDFERLILLSEEAMSDLKWWLNDGLKSKKSLVRVKPRATNKSDSSGYAWGAVMNNTDSGTSNSVTHGMWRDDERKEHINVLELKAAMLAVQSLCRELTDCHVRIEIDNTTAVAYINSMGGTHSLKCNDISRQLITWCKARGIWLSACHIAGKDNAKADSYSRKQSIHTEWTLNKAMFKNLCQTFGTPVIDLFASRTNHQLSRYMSLYPDPNAEAINAFLHSWDEYVYIFPPFNLIPRVLKKLVEDQTERALIIVPMWTTQSWYPQVGNYAEKPNNTLKAIKNTSVSSIRHKSNSSSLQETEVDGLHLVREKMRSIGMSRTTSEIILSSWREKTQRQYSIYLKRYERFCKTKNADPFDRNEKTLIAFLTDMYKKKYGYSAINTARAAVSSVNDVGSHPLVCRFMRGVFNLRPSCPR</sequence>
<evidence type="ECO:0000259" key="2">
    <source>
        <dbReference type="PROSITE" id="PS51900"/>
    </source>
</evidence>
<dbReference type="GO" id="GO:0003964">
    <property type="term" value="F:RNA-directed DNA polymerase activity"/>
    <property type="evidence" value="ECO:0007669"/>
    <property type="project" value="UniProtKB-KW"/>
</dbReference>
<keyword evidence="4" id="KW-1185">Reference proteome</keyword>
<gene>
    <name evidence="3" type="ORF">PoB_004527800</name>
</gene>
<dbReference type="CDD" id="cd09275">
    <property type="entry name" value="RNase_HI_RT_DIRS1"/>
    <property type="match status" value="1"/>
</dbReference>
<reference evidence="3 4" key="1">
    <citation type="journal article" date="2021" name="Elife">
        <title>Chloroplast acquisition without the gene transfer in kleptoplastic sea slugs, Plakobranchus ocellatus.</title>
        <authorList>
            <person name="Maeda T."/>
            <person name="Takahashi S."/>
            <person name="Yoshida T."/>
            <person name="Shimamura S."/>
            <person name="Takaki Y."/>
            <person name="Nagai Y."/>
            <person name="Toyoda A."/>
            <person name="Suzuki Y."/>
            <person name="Arimoto A."/>
            <person name="Ishii H."/>
            <person name="Satoh N."/>
            <person name="Nishiyama T."/>
            <person name="Hasebe M."/>
            <person name="Maruyama T."/>
            <person name="Minagawa J."/>
            <person name="Obokata J."/>
            <person name="Shigenobu S."/>
        </authorList>
    </citation>
    <scope>NUCLEOTIDE SEQUENCE [LARGE SCALE GENOMIC DNA]</scope>
</reference>
<evidence type="ECO:0000313" key="3">
    <source>
        <dbReference type="EMBL" id="GFO18773.1"/>
    </source>
</evidence>
<accession>A0AAV4BGP9</accession>
<dbReference type="PANTHER" id="PTHR33050:SF7">
    <property type="entry name" value="RIBONUCLEASE H"/>
    <property type="match status" value="1"/>
</dbReference>
<dbReference type="PANTHER" id="PTHR33050">
    <property type="entry name" value="REVERSE TRANSCRIPTASE DOMAIN-CONTAINING PROTEIN"/>
    <property type="match status" value="1"/>
</dbReference>
<proteinExistence type="predicted"/>
<dbReference type="Proteomes" id="UP000735302">
    <property type="component" value="Unassembled WGS sequence"/>
</dbReference>
<dbReference type="InterPro" id="IPR052055">
    <property type="entry name" value="Hepadnavirus_pol/RT"/>
</dbReference>
<evidence type="ECO:0000256" key="1">
    <source>
        <dbReference type="ARBA" id="ARBA00023125"/>
    </source>
</evidence>
<feature type="non-terminal residue" evidence="3">
    <location>
        <position position="457"/>
    </location>
</feature>
<feature type="domain" description="Core-binding (CB)" evidence="2">
    <location>
        <begin position="362"/>
        <end position="437"/>
    </location>
</feature>
<dbReference type="Gene3D" id="1.10.150.130">
    <property type="match status" value="1"/>
</dbReference>
<keyword evidence="1" id="KW-0238">DNA-binding</keyword>
<dbReference type="SUPFAM" id="SSF47823">
    <property type="entry name" value="lambda integrase-like, N-terminal domain"/>
    <property type="match status" value="1"/>
</dbReference>
<evidence type="ECO:0000313" key="4">
    <source>
        <dbReference type="Proteomes" id="UP000735302"/>
    </source>
</evidence>
<dbReference type="AlphaFoldDB" id="A0AAV4BGP9"/>
<dbReference type="PROSITE" id="PS51900">
    <property type="entry name" value="CB"/>
    <property type="match status" value="1"/>
</dbReference>
<comment type="caution">
    <text evidence="3">The sequence shown here is derived from an EMBL/GenBank/DDBJ whole genome shotgun (WGS) entry which is preliminary data.</text>
</comment>
<dbReference type="EMBL" id="BLXT01004995">
    <property type="protein sequence ID" value="GFO18773.1"/>
    <property type="molecule type" value="Genomic_DNA"/>
</dbReference>